<keyword evidence="4" id="KW-1185">Reference proteome</keyword>
<accession>A0AAD5U471</accession>
<dbReference type="InterPro" id="IPR051176">
    <property type="entry name" value="Cent_Immune-Sig_Mod"/>
</dbReference>
<dbReference type="Gene3D" id="2.60.200.20">
    <property type="match status" value="1"/>
</dbReference>
<dbReference type="SMART" id="SM00240">
    <property type="entry name" value="FHA"/>
    <property type="match status" value="1"/>
</dbReference>
<protein>
    <recommendedName>
        <fullName evidence="2">FHA domain-containing protein</fullName>
    </recommendedName>
</protein>
<feature type="region of interest" description="Disordered" evidence="1">
    <location>
        <begin position="241"/>
        <end position="275"/>
    </location>
</feature>
<evidence type="ECO:0000259" key="2">
    <source>
        <dbReference type="PROSITE" id="PS50006"/>
    </source>
</evidence>
<reference evidence="3" key="1">
    <citation type="submission" date="2020-05" db="EMBL/GenBank/DDBJ databases">
        <title>Phylogenomic resolution of chytrid fungi.</title>
        <authorList>
            <person name="Stajich J.E."/>
            <person name="Amses K."/>
            <person name="Simmons R."/>
            <person name="Seto K."/>
            <person name="Myers J."/>
            <person name="Bonds A."/>
            <person name="Quandt C.A."/>
            <person name="Barry K."/>
            <person name="Liu P."/>
            <person name="Grigoriev I."/>
            <person name="Longcore J.E."/>
            <person name="James T.Y."/>
        </authorList>
    </citation>
    <scope>NUCLEOTIDE SEQUENCE</scope>
    <source>
        <strain evidence="3">JEL0476</strain>
    </source>
</reference>
<name>A0AAD5U471_9FUNG</name>
<dbReference type="PROSITE" id="PS50006">
    <property type="entry name" value="FHA_DOMAIN"/>
    <property type="match status" value="1"/>
</dbReference>
<dbReference type="PANTHER" id="PTHR15715">
    <property type="entry name" value="CENTROSOMAL PROTEIN OF 170 KDA"/>
    <property type="match status" value="1"/>
</dbReference>
<evidence type="ECO:0000313" key="4">
    <source>
        <dbReference type="Proteomes" id="UP001211065"/>
    </source>
</evidence>
<feature type="compositionally biased region" description="Polar residues" evidence="1">
    <location>
        <begin position="247"/>
        <end position="264"/>
    </location>
</feature>
<dbReference type="InterPro" id="IPR000253">
    <property type="entry name" value="FHA_dom"/>
</dbReference>
<gene>
    <name evidence="3" type="ORF">HK099_000517</name>
</gene>
<comment type="caution">
    <text evidence="3">The sequence shown here is derived from an EMBL/GenBank/DDBJ whole genome shotgun (WGS) entry which is preliminary data.</text>
</comment>
<dbReference type="AlphaFoldDB" id="A0AAD5U471"/>
<evidence type="ECO:0000313" key="3">
    <source>
        <dbReference type="EMBL" id="KAJ3223921.1"/>
    </source>
</evidence>
<dbReference type="InterPro" id="IPR008984">
    <property type="entry name" value="SMAD_FHA_dom_sf"/>
</dbReference>
<dbReference type="Pfam" id="PF00498">
    <property type="entry name" value="FHA"/>
    <property type="match status" value="1"/>
</dbReference>
<dbReference type="PANTHER" id="PTHR15715:SF37">
    <property type="entry name" value="LD47843P"/>
    <property type="match status" value="1"/>
</dbReference>
<proteinExistence type="predicted"/>
<organism evidence="3 4">
    <name type="scientific">Clydaea vesicula</name>
    <dbReference type="NCBI Taxonomy" id="447962"/>
    <lineage>
        <taxon>Eukaryota</taxon>
        <taxon>Fungi</taxon>
        <taxon>Fungi incertae sedis</taxon>
        <taxon>Chytridiomycota</taxon>
        <taxon>Chytridiomycota incertae sedis</taxon>
        <taxon>Chytridiomycetes</taxon>
        <taxon>Lobulomycetales</taxon>
        <taxon>Lobulomycetaceae</taxon>
        <taxon>Clydaea</taxon>
    </lineage>
</organism>
<dbReference type="Proteomes" id="UP001211065">
    <property type="component" value="Unassembled WGS sequence"/>
</dbReference>
<dbReference type="EMBL" id="JADGJW010000112">
    <property type="protein sequence ID" value="KAJ3223921.1"/>
    <property type="molecule type" value="Genomic_DNA"/>
</dbReference>
<feature type="domain" description="FHA" evidence="2">
    <location>
        <begin position="31"/>
        <end position="86"/>
    </location>
</feature>
<sequence length="275" mass="31045">MSFFFIPIHGFKDVKEIKSDEAASITNPQVVKLGRLLENSSDANTNLTFHSKVVSRNHALLIIFNGKIFIQDTKSSSGTFLNSQRLSPQQVESSKIEVHDGDIIALGEDCDVLGVIHQCIVFRILFGENSLKKYELNPNCFDHIEDEYLDKCMDNFIDPQVKAIVEIELNAIWSNLSQFSGVESPLERLKNLSLGKKTFELTKSGVLRNLNSGSNSNNNSLKRPESVNLLFNKHKTKSAEFPRGLMKQQSSRESMNYNSKSVCNSPLREDLQFQK</sequence>
<dbReference type="SUPFAM" id="SSF49879">
    <property type="entry name" value="SMAD/FHA domain"/>
    <property type="match status" value="1"/>
</dbReference>
<evidence type="ECO:0000256" key="1">
    <source>
        <dbReference type="SAM" id="MobiDB-lite"/>
    </source>
</evidence>